<dbReference type="SUPFAM" id="SSF46689">
    <property type="entry name" value="Homeodomain-like"/>
    <property type="match status" value="1"/>
</dbReference>
<accession>A0A3A1TWF9</accession>
<dbReference type="Gene3D" id="1.10.357.10">
    <property type="entry name" value="Tetracycline Repressor, domain 2"/>
    <property type="match status" value="1"/>
</dbReference>
<dbReference type="InterPro" id="IPR001647">
    <property type="entry name" value="HTH_TetR"/>
</dbReference>
<keyword evidence="5" id="KW-1185">Reference proteome</keyword>
<dbReference type="PRINTS" id="PR00455">
    <property type="entry name" value="HTHTETR"/>
</dbReference>
<organism evidence="4 5">
    <name type="scientific">Amnibacterium setariae</name>
    <dbReference type="NCBI Taxonomy" id="2306585"/>
    <lineage>
        <taxon>Bacteria</taxon>
        <taxon>Bacillati</taxon>
        <taxon>Actinomycetota</taxon>
        <taxon>Actinomycetes</taxon>
        <taxon>Micrococcales</taxon>
        <taxon>Microbacteriaceae</taxon>
        <taxon>Amnibacterium</taxon>
    </lineage>
</organism>
<dbReference type="PANTHER" id="PTHR30328:SF54">
    <property type="entry name" value="HTH-TYPE TRANSCRIPTIONAL REPRESSOR SCO4008"/>
    <property type="match status" value="1"/>
</dbReference>
<reference evidence="5" key="1">
    <citation type="submission" date="2018-09" db="EMBL/GenBank/DDBJ databases">
        <authorList>
            <person name="Kim I."/>
        </authorList>
    </citation>
    <scope>NUCLEOTIDE SEQUENCE [LARGE SCALE GENOMIC DNA]</scope>
    <source>
        <strain evidence="5">DD4a</strain>
    </source>
</reference>
<dbReference type="PROSITE" id="PS50977">
    <property type="entry name" value="HTH_TETR_2"/>
    <property type="match status" value="1"/>
</dbReference>
<dbReference type="InterPro" id="IPR041467">
    <property type="entry name" value="Sco4008_C"/>
</dbReference>
<comment type="caution">
    <text evidence="4">The sequence shown here is derived from an EMBL/GenBank/DDBJ whole genome shotgun (WGS) entry which is preliminary data.</text>
</comment>
<dbReference type="RefSeq" id="WP_119482883.1">
    <property type="nucleotide sequence ID" value="NZ_QXTG01000002.1"/>
</dbReference>
<gene>
    <name evidence="4" type="ORF">D1781_14270</name>
</gene>
<dbReference type="Pfam" id="PF00440">
    <property type="entry name" value="TetR_N"/>
    <property type="match status" value="1"/>
</dbReference>
<evidence type="ECO:0000256" key="1">
    <source>
        <dbReference type="ARBA" id="ARBA00023125"/>
    </source>
</evidence>
<evidence type="ECO:0000259" key="3">
    <source>
        <dbReference type="PROSITE" id="PS50977"/>
    </source>
</evidence>
<feature type="domain" description="HTH tetR-type" evidence="3">
    <location>
        <begin position="7"/>
        <end position="67"/>
    </location>
</feature>
<keyword evidence="1 2" id="KW-0238">DNA-binding</keyword>
<dbReference type="InterPro" id="IPR050109">
    <property type="entry name" value="HTH-type_TetR-like_transc_reg"/>
</dbReference>
<dbReference type="GO" id="GO:0006355">
    <property type="term" value="P:regulation of DNA-templated transcription"/>
    <property type="evidence" value="ECO:0007669"/>
    <property type="project" value="UniProtKB-ARBA"/>
</dbReference>
<name>A0A3A1TWF9_9MICO</name>
<dbReference type="GO" id="GO:0003677">
    <property type="term" value="F:DNA binding"/>
    <property type="evidence" value="ECO:0007669"/>
    <property type="project" value="UniProtKB-UniRule"/>
</dbReference>
<evidence type="ECO:0000313" key="5">
    <source>
        <dbReference type="Proteomes" id="UP000265742"/>
    </source>
</evidence>
<dbReference type="EMBL" id="QXTG01000002">
    <property type="protein sequence ID" value="RIX28573.1"/>
    <property type="molecule type" value="Genomic_DNA"/>
</dbReference>
<dbReference type="SUPFAM" id="SSF48498">
    <property type="entry name" value="Tetracyclin repressor-like, C-terminal domain"/>
    <property type="match status" value="1"/>
</dbReference>
<sequence>MTRYDRAETTARIFRAAVQEFAEHGIAGARVDRIAADADAGKALIYTYFGDKEALFAAVLRSRMTELAEAVVLRPDRVGEFVGDLFDFMTANPDVLRLVSQEALHLPPDAVPDFAERRDHYAGKTRAVAEAQAAGLVDPALEPSFVVLSLMGLVSWFVAAPQITRLVLDEPDGADLRRRYRQHLVEVARRMLTPGG</sequence>
<dbReference type="PANTHER" id="PTHR30328">
    <property type="entry name" value="TRANSCRIPTIONAL REPRESSOR"/>
    <property type="match status" value="1"/>
</dbReference>
<dbReference type="InterPro" id="IPR036271">
    <property type="entry name" value="Tet_transcr_reg_TetR-rel_C_sf"/>
</dbReference>
<proteinExistence type="predicted"/>
<evidence type="ECO:0000256" key="2">
    <source>
        <dbReference type="PROSITE-ProRule" id="PRU00335"/>
    </source>
</evidence>
<dbReference type="Proteomes" id="UP000265742">
    <property type="component" value="Unassembled WGS sequence"/>
</dbReference>
<protein>
    <submittedName>
        <fullName evidence="4">TetR/AcrR family transcriptional regulator</fullName>
    </submittedName>
</protein>
<dbReference type="OrthoDB" id="3172830at2"/>
<dbReference type="Pfam" id="PF17926">
    <property type="entry name" value="TetR_C_21"/>
    <property type="match status" value="1"/>
</dbReference>
<evidence type="ECO:0000313" key="4">
    <source>
        <dbReference type="EMBL" id="RIX28573.1"/>
    </source>
</evidence>
<feature type="DNA-binding region" description="H-T-H motif" evidence="2">
    <location>
        <begin position="30"/>
        <end position="49"/>
    </location>
</feature>
<dbReference type="AlphaFoldDB" id="A0A3A1TWF9"/>
<dbReference type="InterPro" id="IPR009057">
    <property type="entry name" value="Homeodomain-like_sf"/>
</dbReference>